<proteinExistence type="predicted"/>
<dbReference type="EMBL" id="MK500609">
    <property type="protein sequence ID" value="QBK93992.1"/>
    <property type="molecule type" value="Genomic_DNA"/>
</dbReference>
<dbReference type="Gene3D" id="1.20.1280.50">
    <property type="match status" value="1"/>
</dbReference>
<gene>
    <name evidence="1" type="ORF">LCPAC406_03060</name>
</gene>
<reference evidence="1" key="1">
    <citation type="journal article" date="2019" name="MBio">
        <title>Virus Genomes from Deep Sea Sediments Expand the Ocean Megavirome and Support Independent Origins of Viral Gigantism.</title>
        <authorList>
            <person name="Backstrom D."/>
            <person name="Yutin N."/>
            <person name="Jorgensen S.L."/>
            <person name="Dharamshi J."/>
            <person name="Homa F."/>
            <person name="Zaremba-Niedwiedzka K."/>
            <person name="Spang A."/>
            <person name="Wolf Y.I."/>
            <person name="Koonin E.V."/>
            <person name="Ettema T.J."/>
        </authorList>
    </citation>
    <scope>NUCLEOTIDE SEQUENCE</scope>
</reference>
<protein>
    <submittedName>
        <fullName evidence="1">F-box family protein</fullName>
    </submittedName>
</protein>
<organism evidence="1">
    <name type="scientific">Pithovirus LCPAC406</name>
    <dbReference type="NCBI Taxonomy" id="2506599"/>
    <lineage>
        <taxon>Viruses</taxon>
        <taxon>Pithoviruses</taxon>
    </lineage>
</organism>
<sequence>MNEILAKLRLERQDLNRISSSQLRSVFSDLTVKEISILCGVSKKFNTICKEESFWRTKVLDNYGIEKKYGDTWRQTAINMDKVNMINLGDKWIDGRTYREILGDTVQNGAFTILDLQFFASYSLLNT</sequence>
<dbReference type="SUPFAM" id="SSF81383">
    <property type="entry name" value="F-box domain"/>
    <property type="match status" value="1"/>
</dbReference>
<evidence type="ECO:0000313" key="1">
    <source>
        <dbReference type="EMBL" id="QBK93992.1"/>
    </source>
</evidence>
<accession>A0A481ZFX8</accession>
<dbReference type="InterPro" id="IPR036047">
    <property type="entry name" value="F-box-like_dom_sf"/>
</dbReference>
<name>A0A481ZFX8_9VIRU</name>